<dbReference type="EMBL" id="JASJOU010000016">
    <property type="protein sequence ID" value="MDJ1505533.1"/>
    <property type="molecule type" value="Genomic_DNA"/>
</dbReference>
<name>A0AAE3UJQ2_9BACT</name>
<dbReference type="AlphaFoldDB" id="A0AAE3UJQ2"/>
<accession>A0AAE3UJQ2</accession>
<comment type="caution">
    <text evidence="1">The sequence shown here is derived from an EMBL/GenBank/DDBJ whole genome shotgun (WGS) entry which is preliminary data.</text>
</comment>
<evidence type="ECO:0000313" key="1">
    <source>
        <dbReference type="EMBL" id="MDJ1505533.1"/>
    </source>
</evidence>
<keyword evidence="2" id="KW-1185">Reference proteome</keyword>
<dbReference type="Proteomes" id="UP001232063">
    <property type="component" value="Unassembled WGS sequence"/>
</dbReference>
<gene>
    <name evidence="1" type="ORF">QNI22_33055</name>
</gene>
<reference evidence="1" key="1">
    <citation type="submission" date="2023-05" db="EMBL/GenBank/DDBJ databases">
        <authorList>
            <person name="Zhang X."/>
        </authorList>
    </citation>
    <scope>NUCLEOTIDE SEQUENCE</scope>
    <source>
        <strain evidence="1">BD1B2-1</strain>
    </source>
</reference>
<organism evidence="1 2">
    <name type="scientific">Xanthocytophaga agilis</name>
    <dbReference type="NCBI Taxonomy" id="3048010"/>
    <lineage>
        <taxon>Bacteria</taxon>
        <taxon>Pseudomonadati</taxon>
        <taxon>Bacteroidota</taxon>
        <taxon>Cytophagia</taxon>
        <taxon>Cytophagales</taxon>
        <taxon>Rhodocytophagaceae</taxon>
        <taxon>Xanthocytophaga</taxon>
    </lineage>
</organism>
<sequence>MSINIENFQINTLKAYGDYLLFAKELLERTISPYFIDRVRLLAKEEGVSLIELSLHYPIKEVTEQDYEKLRGKRERMLDRLWYFTQSKPPEEFYRSLQETCLEIKKFRNLADDLLRNHPPAGITRFFGEELAKSNILIELEEAIKIIEERLYAIAEDEIILFPRKDIKNKKSYFKRTPKLTDEKLLSIYSGLPTGFIDCDFQTFCSLFSSTLITKRMNIKCSNGKLLVYFFDELMDKGYILNDKEYAATLEAIGFISTSGSVLTAKNLRVKKNKNMEQSLPDGSENIDNLLA</sequence>
<proteinExistence type="predicted"/>
<protein>
    <submittedName>
        <fullName evidence="1">Uncharacterized protein</fullName>
    </submittedName>
</protein>
<dbReference type="RefSeq" id="WP_314517648.1">
    <property type="nucleotide sequence ID" value="NZ_JASJOU010000016.1"/>
</dbReference>
<evidence type="ECO:0000313" key="2">
    <source>
        <dbReference type="Proteomes" id="UP001232063"/>
    </source>
</evidence>